<feature type="compositionally biased region" description="Polar residues" evidence="1">
    <location>
        <begin position="91"/>
        <end position="101"/>
    </location>
</feature>
<organism evidence="2 3">
    <name type="scientific">Pinctada imbricata</name>
    <name type="common">Atlantic pearl-oyster</name>
    <name type="synonym">Pinctada martensii</name>
    <dbReference type="NCBI Taxonomy" id="66713"/>
    <lineage>
        <taxon>Eukaryota</taxon>
        <taxon>Metazoa</taxon>
        <taxon>Spiralia</taxon>
        <taxon>Lophotrochozoa</taxon>
        <taxon>Mollusca</taxon>
        <taxon>Bivalvia</taxon>
        <taxon>Autobranchia</taxon>
        <taxon>Pteriomorphia</taxon>
        <taxon>Pterioida</taxon>
        <taxon>Pterioidea</taxon>
        <taxon>Pteriidae</taxon>
        <taxon>Pinctada</taxon>
    </lineage>
</organism>
<evidence type="ECO:0000256" key="1">
    <source>
        <dbReference type="SAM" id="MobiDB-lite"/>
    </source>
</evidence>
<proteinExistence type="predicted"/>
<comment type="caution">
    <text evidence="2">The sequence shown here is derived from an EMBL/GenBank/DDBJ whole genome shotgun (WGS) entry which is preliminary data.</text>
</comment>
<accession>A0AA88XRL5</accession>
<feature type="compositionally biased region" description="Low complexity" evidence="1">
    <location>
        <begin position="1"/>
        <end position="14"/>
    </location>
</feature>
<feature type="compositionally biased region" description="Basic and acidic residues" evidence="1">
    <location>
        <begin position="15"/>
        <end position="24"/>
    </location>
</feature>
<feature type="region of interest" description="Disordered" evidence="1">
    <location>
        <begin position="74"/>
        <end position="272"/>
    </location>
</feature>
<feature type="compositionally biased region" description="Polar residues" evidence="1">
    <location>
        <begin position="200"/>
        <end position="209"/>
    </location>
</feature>
<evidence type="ECO:0000313" key="3">
    <source>
        <dbReference type="Proteomes" id="UP001186944"/>
    </source>
</evidence>
<name>A0AA88XRL5_PINIB</name>
<feature type="compositionally biased region" description="Basic and acidic residues" evidence="1">
    <location>
        <begin position="77"/>
        <end position="87"/>
    </location>
</feature>
<evidence type="ECO:0000313" key="2">
    <source>
        <dbReference type="EMBL" id="KAK3091052.1"/>
    </source>
</evidence>
<gene>
    <name evidence="2" type="ORF">FSP39_016785</name>
</gene>
<feature type="region of interest" description="Disordered" evidence="1">
    <location>
        <begin position="1"/>
        <end position="31"/>
    </location>
</feature>
<feature type="compositionally biased region" description="Polar residues" evidence="1">
    <location>
        <begin position="164"/>
        <end position="188"/>
    </location>
</feature>
<dbReference type="AlphaFoldDB" id="A0AA88XRL5"/>
<sequence>MNDFSSVDSSSPRSFDPRTPRSEPRSPWTFTGSTRIDLRDVIKETPRDRIHRRGDSDVHAQYRDVTAEIIQRQKALRINDDKTDTEVKQPPQFQTPGSPSSDVYAHRYNGLTPRGYPDEELSPPHYRDLPITPTPYPDYETSRKEPISVRSDAYNTAMYRNGIDNMNNQSTRLRNGNLTDRSTFYSSPRRNDNYPGVPETQRSALQRSLSPPPDYIRTHDDPSIRYDNQNPWPPYQQIRQSRREHRKRPSIRSSRSKSAPPGTVTKDGRMLFDPTKNKQLWTKWRIEATERIIQETKNRNRRGTHQKERFGRALAHPPPGLARLIDVTQSTRQRACTLMDSGDRGTTSELLTKQFIYFGVPRVTLKTSSVHTTNS</sequence>
<feature type="compositionally biased region" description="Basic residues" evidence="1">
    <location>
        <begin position="240"/>
        <end position="250"/>
    </location>
</feature>
<dbReference type="EMBL" id="VSWD01000010">
    <property type="protein sequence ID" value="KAK3091052.1"/>
    <property type="molecule type" value="Genomic_DNA"/>
</dbReference>
<dbReference type="Proteomes" id="UP001186944">
    <property type="component" value="Unassembled WGS sequence"/>
</dbReference>
<reference evidence="2" key="1">
    <citation type="submission" date="2019-08" db="EMBL/GenBank/DDBJ databases">
        <title>The improved chromosome-level genome for the pearl oyster Pinctada fucata martensii using PacBio sequencing and Hi-C.</title>
        <authorList>
            <person name="Zheng Z."/>
        </authorList>
    </citation>
    <scope>NUCLEOTIDE SEQUENCE</scope>
    <source>
        <strain evidence="2">ZZ-2019</strain>
        <tissue evidence="2">Adductor muscle</tissue>
    </source>
</reference>
<protein>
    <submittedName>
        <fullName evidence="2">Uncharacterized protein</fullName>
    </submittedName>
</protein>
<keyword evidence="3" id="KW-1185">Reference proteome</keyword>